<name>A0A0A1TLM1_9HYPO</name>
<protein>
    <recommendedName>
        <fullName evidence="5">Alginate lyase 2 domain-containing protein</fullName>
    </recommendedName>
</protein>
<dbReference type="AlphaFoldDB" id="A0A0A1TLM1"/>
<feature type="region of interest" description="Disordered" evidence="1">
    <location>
        <begin position="49"/>
        <end position="70"/>
    </location>
</feature>
<keyword evidence="4" id="KW-1185">Reference proteome</keyword>
<dbReference type="EMBL" id="CDHN01000004">
    <property type="protein sequence ID" value="CEJ91920.1"/>
    <property type="molecule type" value="Genomic_DNA"/>
</dbReference>
<organism evidence="3 4">
    <name type="scientific">[Torrubiella] hemipterigena</name>
    <dbReference type="NCBI Taxonomy" id="1531966"/>
    <lineage>
        <taxon>Eukaryota</taxon>
        <taxon>Fungi</taxon>
        <taxon>Dikarya</taxon>
        <taxon>Ascomycota</taxon>
        <taxon>Pezizomycotina</taxon>
        <taxon>Sordariomycetes</taxon>
        <taxon>Hypocreomycetidae</taxon>
        <taxon>Hypocreales</taxon>
        <taxon>Clavicipitaceae</taxon>
        <taxon>Clavicipitaceae incertae sedis</taxon>
        <taxon>'Torrubiella' clade</taxon>
    </lineage>
</organism>
<dbReference type="PANTHER" id="PTHR33681:SF4">
    <property type="entry name" value="OS12G0171100 PROTEIN"/>
    <property type="match status" value="1"/>
</dbReference>
<evidence type="ECO:0000256" key="1">
    <source>
        <dbReference type="SAM" id="MobiDB-lite"/>
    </source>
</evidence>
<sequence length="210" mass="22312">MRTNTLFFALLLSATTALCGAPVESGPWVEDTPNFALHQCAGGKVNGDTFELPKSPNGSTSGPGCGNGHLRAERRYNDNYSSGVHQFSGEFKINSMSGSRICLKQTFNGSGGGNGGPYFLLAVEKGGDLYKVGGTPIAKGVATIGATVRVNTVHDVAKRRLSLYINGKEMYRDDNAPKGSFYDKIGTYATDSGTGAISVTWSDVQFWHKG</sequence>
<accession>A0A0A1TLM1</accession>
<evidence type="ECO:0000313" key="4">
    <source>
        <dbReference type="Proteomes" id="UP000039046"/>
    </source>
</evidence>
<evidence type="ECO:0008006" key="5">
    <source>
        <dbReference type="Google" id="ProtNLM"/>
    </source>
</evidence>
<dbReference type="HOGENOM" id="CLU_116394_0_0_1"/>
<evidence type="ECO:0000256" key="2">
    <source>
        <dbReference type="SAM" id="SignalP"/>
    </source>
</evidence>
<feature type="chain" id="PRO_5001979539" description="Alginate lyase 2 domain-containing protein" evidence="2">
    <location>
        <begin position="21"/>
        <end position="210"/>
    </location>
</feature>
<reference evidence="3 4" key="1">
    <citation type="journal article" date="2015" name="Genome Announc.">
        <title>Draft Genome Sequence and Gene Annotation of the Entomopathogenic Fungus Verticillium hemipterigenum.</title>
        <authorList>
            <person name="Horn F."/>
            <person name="Habel A."/>
            <person name="Scharf D.H."/>
            <person name="Dworschak J."/>
            <person name="Brakhage A.A."/>
            <person name="Guthke R."/>
            <person name="Hertweck C."/>
            <person name="Linde J."/>
        </authorList>
    </citation>
    <scope>NUCLEOTIDE SEQUENCE [LARGE SCALE GENOMIC DNA]</scope>
</reference>
<keyword evidence="2" id="KW-0732">Signal</keyword>
<dbReference type="PANTHER" id="PTHR33681">
    <property type="entry name" value="BINDING PROTEIN, PUTATIVE, EXPRESSED-RELATED"/>
    <property type="match status" value="1"/>
</dbReference>
<dbReference type="Proteomes" id="UP000039046">
    <property type="component" value="Unassembled WGS sequence"/>
</dbReference>
<dbReference type="OrthoDB" id="4221926at2759"/>
<proteinExistence type="predicted"/>
<gene>
    <name evidence="3" type="ORF">VHEMI07603</name>
</gene>
<evidence type="ECO:0000313" key="3">
    <source>
        <dbReference type="EMBL" id="CEJ91920.1"/>
    </source>
</evidence>
<feature type="signal peptide" evidence="2">
    <location>
        <begin position="1"/>
        <end position="20"/>
    </location>
</feature>